<feature type="binding site" evidence="1">
    <location>
        <position position="101"/>
    </location>
    <ligand>
        <name>Mn(2+)</name>
        <dbReference type="ChEBI" id="CHEBI:29035"/>
        <label>2</label>
    </ligand>
</feature>
<organism evidence="3 4">
    <name type="scientific">Candidatus Viridilinea mediisalina</name>
    <dbReference type="NCBI Taxonomy" id="2024553"/>
    <lineage>
        <taxon>Bacteria</taxon>
        <taxon>Bacillati</taxon>
        <taxon>Chloroflexota</taxon>
        <taxon>Chloroflexia</taxon>
        <taxon>Chloroflexales</taxon>
        <taxon>Chloroflexineae</taxon>
        <taxon>Oscillochloridaceae</taxon>
        <taxon>Candidatus Viridilinea</taxon>
    </lineage>
</organism>
<dbReference type="GO" id="GO:0016787">
    <property type="term" value="F:hydrolase activity"/>
    <property type="evidence" value="ECO:0007669"/>
    <property type="project" value="InterPro"/>
</dbReference>
<feature type="binding site" evidence="1">
    <location>
        <position position="99"/>
    </location>
    <ligand>
        <name>Mn(2+)</name>
        <dbReference type="ChEBI" id="CHEBI:29035"/>
        <label>2</label>
    </ligand>
</feature>
<dbReference type="EMBL" id="NQWI01000267">
    <property type="protein sequence ID" value="PDV98544.1"/>
    <property type="molecule type" value="Genomic_DNA"/>
</dbReference>
<evidence type="ECO:0000259" key="2">
    <source>
        <dbReference type="Pfam" id="PF07687"/>
    </source>
</evidence>
<dbReference type="SUPFAM" id="SSF55031">
    <property type="entry name" value="Bacterial exopeptidase dimerisation domain"/>
    <property type="match status" value="1"/>
</dbReference>
<dbReference type="AlphaFoldDB" id="A0A2A6RDF9"/>
<dbReference type="Gene3D" id="3.40.630.10">
    <property type="entry name" value="Zn peptidases"/>
    <property type="match status" value="1"/>
</dbReference>
<sequence length="406" mass="43255">MLDQAHALADELIRLRRAIHAYPEVSFTEERTAALVVDTLNAIGGITVRSGVAKTGVVGEFGTDEGPTIALRADMDALPILEATGLSFASTQPGMMHACGHDAHTAMLLGATHLLRECFAAGLLRGRVRLLFQPSEEAWDAEGKSGGLRMVEAGCMEGVDAVIALHVDSTLPLGKVTIRPGWTSAAVDDFRGEVLGSGGHGASPHEGTDPIFMLIPVLTALYGIRARRIDPVEPSIISVGVVHGGQATNVIPSAVRIEGTMRSYSTHVREQLINEVERAFAVSRAYGGNYRLKIGRGYPAGWNDERVAGWMQQVAHDLLGANAFDHSAPGLGAEDFAYMTQKVPGAMLLLGAAHADGVLRAHHTPIFDIDERCLPLGAALLAETAMRFLRGDVKLYNKRSNTSSGT</sequence>
<dbReference type="PANTHER" id="PTHR11014:SF63">
    <property type="entry name" value="METALLOPEPTIDASE, PUTATIVE (AFU_ORTHOLOGUE AFUA_6G09600)-RELATED"/>
    <property type="match status" value="1"/>
</dbReference>
<reference evidence="4" key="1">
    <citation type="submission" date="2017-08" db="EMBL/GenBank/DDBJ databases">
        <authorList>
            <person name="Grouzdev D.S."/>
            <person name="Gaisin V.A."/>
            <person name="Rysina M.S."/>
            <person name="Gorlenko V.M."/>
        </authorList>
    </citation>
    <scope>NUCLEOTIDE SEQUENCE [LARGE SCALE GENOMIC DNA]</scope>
    <source>
        <strain evidence="4">Kir15-3F</strain>
    </source>
</reference>
<accession>A0A2A6RDF9</accession>
<dbReference type="Pfam" id="PF07687">
    <property type="entry name" value="M20_dimer"/>
    <property type="match status" value="1"/>
</dbReference>
<dbReference type="RefSeq" id="WP_097646186.1">
    <property type="nucleotide sequence ID" value="NZ_NQWI01000267.1"/>
</dbReference>
<dbReference type="NCBIfam" id="TIGR01891">
    <property type="entry name" value="amidohydrolases"/>
    <property type="match status" value="1"/>
</dbReference>
<dbReference type="InterPro" id="IPR002933">
    <property type="entry name" value="Peptidase_M20"/>
</dbReference>
<dbReference type="InterPro" id="IPR011650">
    <property type="entry name" value="Peptidase_M20_dimer"/>
</dbReference>
<keyword evidence="1" id="KW-0479">Metal-binding</keyword>
<comment type="cofactor">
    <cofactor evidence="1">
        <name>Mn(2+)</name>
        <dbReference type="ChEBI" id="CHEBI:29035"/>
    </cofactor>
    <text evidence="1">The Mn(2+) ion enhances activity.</text>
</comment>
<dbReference type="OrthoDB" id="9776731at2"/>
<keyword evidence="4" id="KW-1185">Reference proteome</keyword>
<evidence type="ECO:0000313" key="4">
    <source>
        <dbReference type="Proteomes" id="UP000220527"/>
    </source>
</evidence>
<feature type="binding site" evidence="1">
    <location>
        <position position="363"/>
    </location>
    <ligand>
        <name>Mn(2+)</name>
        <dbReference type="ChEBI" id="CHEBI:29035"/>
        <label>2</label>
    </ligand>
</feature>
<dbReference type="Pfam" id="PF01546">
    <property type="entry name" value="Peptidase_M20"/>
    <property type="match status" value="1"/>
</dbReference>
<dbReference type="PANTHER" id="PTHR11014">
    <property type="entry name" value="PEPTIDASE M20 FAMILY MEMBER"/>
    <property type="match status" value="1"/>
</dbReference>
<feature type="domain" description="Peptidase M20 dimerisation" evidence="2">
    <location>
        <begin position="193"/>
        <end position="280"/>
    </location>
</feature>
<name>A0A2A6RDF9_9CHLR</name>
<evidence type="ECO:0000313" key="3">
    <source>
        <dbReference type="EMBL" id="PDV98544.1"/>
    </source>
</evidence>
<feature type="binding site" evidence="1">
    <location>
        <position position="137"/>
    </location>
    <ligand>
        <name>Mn(2+)</name>
        <dbReference type="ChEBI" id="CHEBI:29035"/>
        <label>2</label>
    </ligand>
</feature>
<dbReference type="PIRSF" id="PIRSF005962">
    <property type="entry name" value="Pept_M20D_amidohydro"/>
    <property type="match status" value="1"/>
</dbReference>
<evidence type="ECO:0000256" key="1">
    <source>
        <dbReference type="PIRSR" id="PIRSR005962-1"/>
    </source>
</evidence>
<feature type="binding site" evidence="1">
    <location>
        <position position="166"/>
    </location>
    <ligand>
        <name>Mn(2+)</name>
        <dbReference type="ChEBI" id="CHEBI:29035"/>
        <label>2</label>
    </ligand>
</feature>
<dbReference type="Gene3D" id="3.30.70.360">
    <property type="match status" value="1"/>
</dbReference>
<dbReference type="GO" id="GO:0046872">
    <property type="term" value="F:metal ion binding"/>
    <property type="evidence" value="ECO:0007669"/>
    <property type="project" value="UniProtKB-KW"/>
</dbReference>
<comment type="caution">
    <text evidence="3">The sequence shown here is derived from an EMBL/GenBank/DDBJ whole genome shotgun (WGS) entry which is preliminary data.</text>
</comment>
<keyword evidence="1" id="KW-0464">Manganese</keyword>
<dbReference type="InterPro" id="IPR017439">
    <property type="entry name" value="Amidohydrolase"/>
</dbReference>
<protein>
    <submittedName>
        <fullName evidence="3">Peptidase M20</fullName>
    </submittedName>
</protein>
<proteinExistence type="predicted"/>
<gene>
    <name evidence="3" type="ORF">CJ255_21895</name>
</gene>
<dbReference type="SUPFAM" id="SSF53187">
    <property type="entry name" value="Zn-dependent exopeptidases"/>
    <property type="match status" value="1"/>
</dbReference>
<dbReference type="Proteomes" id="UP000220527">
    <property type="component" value="Unassembled WGS sequence"/>
</dbReference>
<dbReference type="InterPro" id="IPR036264">
    <property type="entry name" value="Bact_exopeptidase_dim_dom"/>
</dbReference>